<dbReference type="RefSeq" id="WP_148134507.1">
    <property type="nucleotide sequence ID" value="NZ_CP017634.1"/>
</dbReference>
<name>A0A3G1KS17_FORW1</name>
<dbReference type="PANTHER" id="PTHR37804">
    <property type="entry name" value="CDAA REGULATORY PROTEIN CDAR"/>
    <property type="match status" value="1"/>
</dbReference>
<proteinExistence type="predicted"/>
<dbReference type="OrthoDB" id="2111604at2"/>
<keyword evidence="3" id="KW-1185">Reference proteome</keyword>
<dbReference type="Gene3D" id="2.170.120.40">
    <property type="entry name" value="YbbR-like domain"/>
    <property type="match status" value="2"/>
</dbReference>
<evidence type="ECO:0008006" key="4">
    <source>
        <dbReference type="Google" id="ProtNLM"/>
    </source>
</evidence>
<sequence length="399" mass="43745">MKKIAINNLLFKVVSVVLAVLLWFYVNHQENPVAEQVLTVPLEIRGLEQNLTVSDRPTYVKVRIQGQRKLLDTVTARDIQAFLEMSGVDMGQHIAEVHVTVPEKTQLVSVNPSTVNLNVEVLTTAQFVVNVSYSDNTPAVGYMALKPVLTPTQVLLSGPEDKLKEVDQVYVEVNLGEYNFNYHQKLPIKVEDKKGNLLLDWITLTPSEADVLVPVVHELPSKTVPVKVPLVGTPAEGYELTRVVAEPEFLTVLGETNLIDKVDSISTVPLNIAQASKDVVEELAVVVPEGLTLNRESKVTAVVTVERTVEKSFTGLPVLTRNAPQGLTAELPSPTVDVTVKGRESLIQKMMSADVDVYVDLASYEAGEHQVPVQIELPSGISLVEKKPAQISVVLKKSE</sequence>
<reference evidence="2 3" key="1">
    <citation type="submission" date="2016-10" db="EMBL/GenBank/DDBJ databases">
        <title>Complete Genome Sequence of Peptococcaceae strain DCMF.</title>
        <authorList>
            <person name="Edwards R.J."/>
            <person name="Holland S.I."/>
            <person name="Deshpande N.P."/>
            <person name="Wong Y.K."/>
            <person name="Ertan H."/>
            <person name="Manefield M."/>
            <person name="Russell T.L."/>
            <person name="Lee M.J."/>
        </authorList>
    </citation>
    <scope>NUCLEOTIDE SEQUENCE [LARGE SCALE GENOMIC DNA]</scope>
    <source>
        <strain evidence="2 3">DCMF</strain>
    </source>
</reference>
<accession>A0A3G1KS17</accession>
<keyword evidence="1" id="KW-1133">Transmembrane helix</keyword>
<keyword evidence="1" id="KW-0472">Membrane</keyword>
<dbReference type="Proteomes" id="UP000323521">
    <property type="component" value="Chromosome"/>
</dbReference>
<keyword evidence="1" id="KW-0812">Transmembrane</keyword>
<protein>
    <recommendedName>
        <fullName evidence="4">YbbR-like domain-containing protein</fullName>
    </recommendedName>
</protein>
<dbReference type="KEGG" id="fwa:DCMF_11160"/>
<evidence type="ECO:0000256" key="1">
    <source>
        <dbReference type="SAM" id="Phobius"/>
    </source>
</evidence>
<feature type="transmembrane region" description="Helical" evidence="1">
    <location>
        <begin position="9"/>
        <end position="26"/>
    </location>
</feature>
<dbReference type="PANTHER" id="PTHR37804:SF1">
    <property type="entry name" value="CDAA REGULATORY PROTEIN CDAR"/>
    <property type="match status" value="1"/>
</dbReference>
<dbReference type="InterPro" id="IPR053154">
    <property type="entry name" value="c-di-AMP_regulator"/>
</dbReference>
<dbReference type="InterPro" id="IPR012505">
    <property type="entry name" value="YbbR"/>
</dbReference>
<dbReference type="CDD" id="cd20206">
    <property type="entry name" value="YbbR"/>
    <property type="match status" value="2"/>
</dbReference>
<gene>
    <name evidence="2" type="ORF">DCMF_11160</name>
</gene>
<dbReference type="AlphaFoldDB" id="A0A3G1KS17"/>
<dbReference type="Gene3D" id="2.170.120.30">
    <property type="match status" value="2"/>
</dbReference>
<evidence type="ECO:0000313" key="2">
    <source>
        <dbReference type="EMBL" id="ATW25251.1"/>
    </source>
</evidence>
<evidence type="ECO:0000313" key="3">
    <source>
        <dbReference type="Proteomes" id="UP000323521"/>
    </source>
</evidence>
<dbReference type="EMBL" id="CP017634">
    <property type="protein sequence ID" value="ATW25251.1"/>
    <property type="molecule type" value="Genomic_DNA"/>
</dbReference>
<organism evidence="2 3">
    <name type="scientific">Formimonas warabiya</name>
    <dbReference type="NCBI Taxonomy" id="1761012"/>
    <lineage>
        <taxon>Bacteria</taxon>
        <taxon>Bacillati</taxon>
        <taxon>Bacillota</taxon>
        <taxon>Clostridia</taxon>
        <taxon>Eubacteriales</taxon>
        <taxon>Peptococcaceae</taxon>
        <taxon>Candidatus Formimonas</taxon>
    </lineage>
</organism>
<dbReference type="Pfam" id="PF07949">
    <property type="entry name" value="YbbR"/>
    <property type="match status" value="4"/>
</dbReference>